<reference evidence="8 9" key="1">
    <citation type="submission" date="2024-10" db="EMBL/GenBank/DDBJ databases">
        <authorList>
            <person name="Riesco R."/>
        </authorList>
    </citation>
    <scope>NUCLEOTIDE SEQUENCE [LARGE SCALE GENOMIC DNA]</scope>
    <source>
        <strain evidence="8 9">NCIMB 15449</strain>
    </source>
</reference>
<dbReference type="PANTHER" id="PTHR31310">
    <property type="match status" value="1"/>
</dbReference>
<evidence type="ECO:0000256" key="3">
    <source>
        <dbReference type="ARBA" id="ARBA00022989"/>
    </source>
</evidence>
<feature type="transmembrane region" description="Helical" evidence="5">
    <location>
        <begin position="133"/>
        <end position="155"/>
    </location>
</feature>
<dbReference type="RefSeq" id="WP_395113867.1">
    <property type="nucleotide sequence ID" value="NZ_JBIMSO010000039.1"/>
</dbReference>
<evidence type="ECO:0000313" key="9">
    <source>
        <dbReference type="Proteomes" id="UP001609175"/>
    </source>
</evidence>
<evidence type="ECO:0000259" key="6">
    <source>
        <dbReference type="Pfam" id="PF14378"/>
    </source>
</evidence>
<feature type="transmembrane region" description="Helical" evidence="5">
    <location>
        <begin position="20"/>
        <end position="38"/>
    </location>
</feature>
<keyword evidence="2 5" id="KW-0812">Transmembrane</keyword>
<feature type="transmembrane region" description="Helical" evidence="5">
    <location>
        <begin position="399"/>
        <end position="422"/>
    </location>
</feature>
<dbReference type="Proteomes" id="UP001609175">
    <property type="component" value="Unassembled WGS sequence"/>
</dbReference>
<dbReference type="CDD" id="cd03386">
    <property type="entry name" value="PAP2_Aur1_like"/>
    <property type="match status" value="1"/>
</dbReference>
<keyword evidence="4 5" id="KW-0472">Membrane</keyword>
<feature type="domain" description="DUF5933" evidence="7">
    <location>
        <begin position="21"/>
        <end position="155"/>
    </location>
</feature>
<evidence type="ECO:0000256" key="1">
    <source>
        <dbReference type="ARBA" id="ARBA00004141"/>
    </source>
</evidence>
<evidence type="ECO:0000256" key="5">
    <source>
        <dbReference type="SAM" id="Phobius"/>
    </source>
</evidence>
<feature type="transmembrane region" description="Helical" evidence="5">
    <location>
        <begin position="372"/>
        <end position="393"/>
    </location>
</feature>
<feature type="transmembrane region" description="Helical" evidence="5">
    <location>
        <begin position="107"/>
        <end position="126"/>
    </location>
</feature>
<feature type="domain" description="Inositolphosphotransferase Aur1/Ipt1" evidence="6">
    <location>
        <begin position="198"/>
        <end position="354"/>
    </location>
</feature>
<organism evidence="8 9">
    <name type="scientific">Antrihabitans spumae</name>
    <dbReference type="NCBI Taxonomy" id="3373370"/>
    <lineage>
        <taxon>Bacteria</taxon>
        <taxon>Bacillati</taxon>
        <taxon>Actinomycetota</taxon>
        <taxon>Actinomycetes</taxon>
        <taxon>Mycobacteriales</taxon>
        <taxon>Nocardiaceae</taxon>
        <taxon>Antrihabitans</taxon>
    </lineage>
</organism>
<comment type="subcellular location">
    <subcellularLocation>
        <location evidence="1">Membrane</location>
        <topology evidence="1">Multi-pass membrane protein</topology>
    </subcellularLocation>
</comment>
<gene>
    <name evidence="8" type="ORF">ACHIPZ_09175</name>
</gene>
<dbReference type="InterPro" id="IPR026841">
    <property type="entry name" value="Aur1/Ipt1"/>
</dbReference>
<dbReference type="EMBL" id="JBIMSO010000039">
    <property type="protein sequence ID" value="MFH5208370.1"/>
    <property type="molecule type" value="Genomic_DNA"/>
</dbReference>
<evidence type="ECO:0000313" key="8">
    <source>
        <dbReference type="EMBL" id="MFH5208370.1"/>
    </source>
</evidence>
<proteinExistence type="predicted"/>
<keyword evidence="3 5" id="KW-1133">Transmembrane helix</keyword>
<protein>
    <submittedName>
        <fullName evidence="8">DUF5933 domain-containing protein</fullName>
    </submittedName>
</protein>
<comment type="caution">
    <text evidence="8">The sequence shown here is derived from an EMBL/GenBank/DDBJ whole genome shotgun (WGS) entry which is preliminary data.</text>
</comment>
<accession>A0ABW7JK51</accession>
<dbReference type="InterPro" id="IPR045977">
    <property type="entry name" value="DUF5933"/>
</dbReference>
<dbReference type="Pfam" id="PF19356">
    <property type="entry name" value="DUF5933"/>
    <property type="match status" value="1"/>
</dbReference>
<feature type="transmembrane region" description="Helical" evidence="5">
    <location>
        <begin position="319"/>
        <end position="336"/>
    </location>
</feature>
<sequence length="447" mass="48843">MSNKVMHGGAVHKERSSVAVIAALVCGTILLIGLQIAATREGLVGPIWGLIREYGATPALWSVPWAGLAVAMVGLSNRRRTIALSAALVVDIVVLGIRLIIGNRLALGSGPLIVLTVLTVYAAVRWSDHERVAALRACALGFLLIVAAKVAATFLPLTALTRPMVLDEYAKVADHALGNPSWLVFQVVDALGPVGNGIIHVVYNELPLATMVVAFWQLRNIRLGPEYWPSHYLVRTFLVMAMIGPLFYFVFPLVGPVYAFSTEGNGYQVSDIWPHIMPTIDVNPVEVPFDDETPRNCMPSMHTAWALAIFVHSRGGPRWLRYLGAFWLVGTVTATLGFGYHYGVDLLAGAFLFLCVESALRDPDRGWGWFRIRLVVSFAVLMLVLMWAVRYLAVQMAQYAQIAGPLLVATMAAAVVAFYATFYARPDSTLGIWGRRPVEATSDRDTV</sequence>
<feature type="transmembrane region" description="Helical" evidence="5">
    <location>
        <begin position="58"/>
        <end position="75"/>
    </location>
</feature>
<dbReference type="PANTHER" id="PTHR31310:SF7">
    <property type="entry name" value="PA-PHOSPHATASE RELATED-FAMILY PROTEIN DDB_G0268928"/>
    <property type="match status" value="1"/>
</dbReference>
<feature type="transmembrane region" description="Helical" evidence="5">
    <location>
        <begin position="82"/>
        <end position="101"/>
    </location>
</feature>
<evidence type="ECO:0000256" key="4">
    <source>
        <dbReference type="ARBA" id="ARBA00023136"/>
    </source>
</evidence>
<evidence type="ECO:0000259" key="7">
    <source>
        <dbReference type="Pfam" id="PF19356"/>
    </source>
</evidence>
<dbReference type="Pfam" id="PF14378">
    <property type="entry name" value="PAP2_3"/>
    <property type="match status" value="1"/>
</dbReference>
<name>A0ABW7JK51_9NOCA</name>
<feature type="transmembrane region" description="Helical" evidence="5">
    <location>
        <begin position="232"/>
        <end position="251"/>
    </location>
</feature>
<evidence type="ECO:0000256" key="2">
    <source>
        <dbReference type="ARBA" id="ARBA00022692"/>
    </source>
</evidence>
<dbReference type="InterPro" id="IPR052185">
    <property type="entry name" value="IPC_Synthase-Related"/>
</dbReference>